<comment type="subcellular location">
    <subcellularLocation>
        <location evidence="1 7">Periplasm</location>
    </subcellularLocation>
</comment>
<keyword evidence="4 7" id="KW-0574">Periplasm</keyword>
<evidence type="ECO:0000256" key="5">
    <source>
        <dbReference type="ARBA" id="ARBA00023157"/>
    </source>
</evidence>
<sequence>MKKFGLMLVALLLPFMVQAEEYKEGVHYKQVAPGLTSNKGKIEVIEMFGYPCPHCNSFEPLIKHWDKNKSEDVNFVRVPAAWNPSWEQMARAYYASEVLNTLDKTHEPTFHAVHVERRRFRSVDDFADFYSNLGVEPKKFKSAFKSFAVNTKLRQGDQKLTKYQIQGVPAMVVNGKYQVTAAMAGGHKQMLEVVDYLVEKERNSAN</sequence>
<evidence type="ECO:0000256" key="8">
    <source>
        <dbReference type="PIRSR" id="PIRSR001488-1"/>
    </source>
</evidence>
<evidence type="ECO:0000313" key="11">
    <source>
        <dbReference type="EMBL" id="EAR62493.1"/>
    </source>
</evidence>
<feature type="disulfide bond" description="Redox-active" evidence="8">
    <location>
        <begin position="52"/>
        <end position="55"/>
    </location>
</feature>
<dbReference type="InterPro" id="IPR050824">
    <property type="entry name" value="Thiol_disulfide_DsbA"/>
</dbReference>
<gene>
    <name evidence="11" type="ORF">MED92_05228</name>
</gene>
<dbReference type="PANTHER" id="PTHR35891:SF2">
    <property type="entry name" value="THIOL:DISULFIDE INTERCHANGE PROTEIN DSBA"/>
    <property type="match status" value="1"/>
</dbReference>
<dbReference type="RefSeq" id="WP_007021511.1">
    <property type="nucleotide sequence ID" value="NZ_CH724126.1"/>
</dbReference>
<dbReference type="Proteomes" id="UP000002171">
    <property type="component" value="Unassembled WGS sequence"/>
</dbReference>
<comment type="similarity">
    <text evidence="2">Belongs to the thioredoxin family. DsbA subfamily.</text>
</comment>
<dbReference type="InterPro" id="IPR023205">
    <property type="entry name" value="DsbA/DsbL"/>
</dbReference>
<protein>
    <recommendedName>
        <fullName evidence="7">Thiol:disulfide interchange protein</fullName>
    </recommendedName>
</protein>
<evidence type="ECO:0000313" key="12">
    <source>
        <dbReference type="Proteomes" id="UP000002171"/>
    </source>
</evidence>
<feature type="domain" description="Thioredoxin" evidence="10">
    <location>
        <begin position="6"/>
        <end position="135"/>
    </location>
</feature>
<keyword evidence="5 7" id="KW-1015">Disulfide bond</keyword>
<dbReference type="EMBL" id="AAOW01000002">
    <property type="protein sequence ID" value="EAR62493.1"/>
    <property type="molecule type" value="Genomic_DNA"/>
</dbReference>
<dbReference type="Pfam" id="PF01323">
    <property type="entry name" value="DSBA"/>
    <property type="match status" value="1"/>
</dbReference>
<dbReference type="GO" id="GO:0042597">
    <property type="term" value="C:periplasmic space"/>
    <property type="evidence" value="ECO:0007669"/>
    <property type="project" value="UniProtKB-SubCell"/>
</dbReference>
<accession>A0A7U8C6K5</accession>
<dbReference type="Gene3D" id="3.40.30.10">
    <property type="entry name" value="Glutaredoxin"/>
    <property type="match status" value="1"/>
</dbReference>
<dbReference type="GO" id="GO:0016491">
    <property type="term" value="F:oxidoreductase activity"/>
    <property type="evidence" value="ECO:0007669"/>
    <property type="project" value="InterPro"/>
</dbReference>
<proteinExistence type="inferred from homology"/>
<feature type="signal peptide" evidence="9">
    <location>
        <begin position="1"/>
        <end position="19"/>
    </location>
</feature>
<comment type="caution">
    <text evidence="11">The sequence shown here is derived from an EMBL/GenBank/DDBJ whole genome shotgun (WGS) entry which is preliminary data.</text>
</comment>
<dbReference type="AlphaFoldDB" id="A0A7U8C6K5"/>
<evidence type="ECO:0000256" key="6">
    <source>
        <dbReference type="ARBA" id="ARBA00023284"/>
    </source>
</evidence>
<evidence type="ECO:0000256" key="4">
    <source>
        <dbReference type="ARBA" id="ARBA00022764"/>
    </source>
</evidence>
<feature type="chain" id="PRO_5031204151" description="Thiol:disulfide interchange protein" evidence="9">
    <location>
        <begin position="20"/>
        <end position="206"/>
    </location>
</feature>
<dbReference type="SUPFAM" id="SSF52833">
    <property type="entry name" value="Thioredoxin-like"/>
    <property type="match status" value="1"/>
</dbReference>
<keyword evidence="3 9" id="KW-0732">Signal</keyword>
<keyword evidence="6" id="KW-0676">Redox-active center</keyword>
<dbReference type="PIRSF" id="PIRSF001488">
    <property type="entry name" value="Tdi_protein"/>
    <property type="match status" value="1"/>
</dbReference>
<reference evidence="11 12" key="1">
    <citation type="submission" date="2006-02" db="EMBL/GenBank/DDBJ databases">
        <authorList>
            <person name="Pinhassi J."/>
            <person name="Pedros-Alio C."/>
            <person name="Ferriera S."/>
            <person name="Johnson J."/>
            <person name="Kravitz S."/>
            <person name="Halpern A."/>
            <person name="Remington K."/>
            <person name="Beeson K."/>
            <person name="Tran B."/>
            <person name="Rogers Y.-H."/>
            <person name="Friedman R."/>
            <person name="Venter J.C."/>
        </authorList>
    </citation>
    <scope>NUCLEOTIDE SEQUENCE [LARGE SCALE GENOMIC DNA]</scope>
    <source>
        <strain evidence="11 12">MED92</strain>
    </source>
</reference>
<evidence type="ECO:0000256" key="7">
    <source>
        <dbReference type="PIRNR" id="PIRNR001488"/>
    </source>
</evidence>
<evidence type="ECO:0000256" key="2">
    <source>
        <dbReference type="ARBA" id="ARBA00005791"/>
    </source>
</evidence>
<dbReference type="CDD" id="cd03019">
    <property type="entry name" value="DsbA_DsbA"/>
    <property type="match status" value="1"/>
</dbReference>
<keyword evidence="12" id="KW-1185">Reference proteome</keyword>
<dbReference type="InterPro" id="IPR001853">
    <property type="entry name" value="DSBA-like_thioredoxin_dom"/>
</dbReference>
<evidence type="ECO:0000256" key="3">
    <source>
        <dbReference type="ARBA" id="ARBA00022729"/>
    </source>
</evidence>
<dbReference type="PANTHER" id="PTHR35891">
    <property type="entry name" value="THIOL:DISULFIDE INTERCHANGE PROTEIN DSBA"/>
    <property type="match status" value="1"/>
</dbReference>
<name>A0A7U8C6K5_NEPCE</name>
<dbReference type="InterPro" id="IPR013766">
    <property type="entry name" value="Thioredoxin_domain"/>
</dbReference>
<dbReference type="PROSITE" id="PS51352">
    <property type="entry name" value="THIOREDOXIN_2"/>
    <property type="match status" value="1"/>
</dbReference>
<dbReference type="InterPro" id="IPR036249">
    <property type="entry name" value="Thioredoxin-like_sf"/>
</dbReference>
<dbReference type="OrthoDB" id="9784896at2"/>
<evidence type="ECO:0000256" key="1">
    <source>
        <dbReference type="ARBA" id="ARBA00004418"/>
    </source>
</evidence>
<evidence type="ECO:0000259" key="10">
    <source>
        <dbReference type="PROSITE" id="PS51352"/>
    </source>
</evidence>
<evidence type="ECO:0000256" key="9">
    <source>
        <dbReference type="SAM" id="SignalP"/>
    </source>
</evidence>
<organism evidence="11 12">
    <name type="scientific">Neptuniibacter caesariensis</name>
    <dbReference type="NCBI Taxonomy" id="207954"/>
    <lineage>
        <taxon>Bacteria</taxon>
        <taxon>Pseudomonadati</taxon>
        <taxon>Pseudomonadota</taxon>
        <taxon>Gammaproteobacteria</taxon>
        <taxon>Oceanospirillales</taxon>
        <taxon>Oceanospirillaceae</taxon>
        <taxon>Neptuniibacter</taxon>
    </lineage>
</organism>